<dbReference type="EMBL" id="QUTE01015358">
    <property type="protein sequence ID" value="RHY99955.1"/>
    <property type="molecule type" value="Genomic_DNA"/>
</dbReference>
<evidence type="ECO:0000259" key="2">
    <source>
        <dbReference type="PROSITE" id="PS50195"/>
    </source>
</evidence>
<dbReference type="EMBL" id="QUTC01003911">
    <property type="protein sequence ID" value="RHY67574.1"/>
    <property type="molecule type" value="Genomic_DNA"/>
</dbReference>
<feature type="compositionally biased region" description="Low complexity" evidence="1">
    <location>
        <begin position="254"/>
        <end position="268"/>
    </location>
</feature>
<protein>
    <recommendedName>
        <fullName evidence="2">PX domain-containing protein</fullName>
    </recommendedName>
</protein>
<evidence type="ECO:0000256" key="1">
    <source>
        <dbReference type="SAM" id="MobiDB-lite"/>
    </source>
</evidence>
<feature type="compositionally biased region" description="Polar residues" evidence="1">
    <location>
        <begin position="149"/>
        <end position="158"/>
    </location>
</feature>
<evidence type="ECO:0000313" key="5">
    <source>
        <dbReference type="EMBL" id="RHY39006.1"/>
    </source>
</evidence>
<feature type="compositionally biased region" description="Low complexity" evidence="1">
    <location>
        <begin position="159"/>
        <end position="169"/>
    </location>
</feature>
<evidence type="ECO:0000313" key="9">
    <source>
        <dbReference type="EMBL" id="RHY99955.1"/>
    </source>
</evidence>
<evidence type="ECO:0000313" key="12">
    <source>
        <dbReference type="Proteomes" id="UP000266196"/>
    </source>
</evidence>
<dbReference type="Proteomes" id="UP000266643">
    <property type="component" value="Unassembled WGS sequence"/>
</dbReference>
<evidence type="ECO:0000313" key="16">
    <source>
        <dbReference type="Proteomes" id="UP000286510"/>
    </source>
</evidence>
<evidence type="ECO:0000313" key="11">
    <source>
        <dbReference type="Proteomes" id="UP000265716"/>
    </source>
</evidence>
<dbReference type="EMBL" id="QUTF01026846">
    <property type="protein sequence ID" value="RHY81281.1"/>
    <property type="molecule type" value="Genomic_DNA"/>
</dbReference>
<comment type="caution">
    <text evidence="3">The sequence shown here is derived from an EMBL/GenBank/DDBJ whole genome shotgun (WGS) entry which is preliminary data.</text>
</comment>
<evidence type="ECO:0000313" key="14">
    <source>
        <dbReference type="Proteomes" id="UP000266643"/>
    </source>
</evidence>
<feature type="region of interest" description="Disordered" evidence="1">
    <location>
        <begin position="126"/>
        <end position="175"/>
    </location>
</feature>
<accession>A0A397AAP6</accession>
<evidence type="ECO:0000313" key="6">
    <source>
        <dbReference type="EMBL" id="RHY67574.1"/>
    </source>
</evidence>
<dbReference type="Proteomes" id="UP000265716">
    <property type="component" value="Unassembled WGS sequence"/>
</dbReference>
<name>A0A397AAP6_APHAT</name>
<dbReference type="Proteomes" id="UP000286510">
    <property type="component" value="Unassembled WGS sequence"/>
</dbReference>
<evidence type="ECO:0000313" key="8">
    <source>
        <dbReference type="EMBL" id="RHY81281.1"/>
    </source>
</evidence>
<dbReference type="SUPFAM" id="SSF64268">
    <property type="entry name" value="PX domain"/>
    <property type="match status" value="1"/>
</dbReference>
<gene>
    <name evidence="3" type="ORF">DYB25_003170</name>
    <name evidence="8" type="ORF">DYB26_009182</name>
    <name evidence="7" type="ORF">DYB30_006558</name>
    <name evidence="9" type="ORF">DYB31_004433</name>
    <name evidence="5" type="ORF">DYB34_006803</name>
    <name evidence="4" type="ORF">DYB36_004720</name>
    <name evidence="6" type="ORF">DYB38_005012</name>
</gene>
<evidence type="ECO:0000313" key="4">
    <source>
        <dbReference type="EMBL" id="RHY14109.1"/>
    </source>
</evidence>
<dbReference type="InterPro" id="IPR001683">
    <property type="entry name" value="PX_dom"/>
</dbReference>
<dbReference type="VEuPathDB" id="FungiDB:H257_17255"/>
<dbReference type="Proteomes" id="UP000265427">
    <property type="component" value="Unassembled WGS sequence"/>
</dbReference>
<evidence type="ECO:0000313" key="15">
    <source>
        <dbReference type="Proteomes" id="UP000283543"/>
    </source>
</evidence>
<organism evidence="3 13">
    <name type="scientific">Aphanomyces astaci</name>
    <name type="common">Crayfish plague agent</name>
    <dbReference type="NCBI Taxonomy" id="112090"/>
    <lineage>
        <taxon>Eukaryota</taxon>
        <taxon>Sar</taxon>
        <taxon>Stramenopiles</taxon>
        <taxon>Oomycota</taxon>
        <taxon>Saprolegniomycetes</taxon>
        <taxon>Saprolegniales</taxon>
        <taxon>Verrucalvaceae</taxon>
        <taxon>Aphanomyces</taxon>
    </lineage>
</organism>
<dbReference type="EMBL" id="QUTD01001012">
    <property type="protein sequence ID" value="RHY78603.1"/>
    <property type="molecule type" value="Genomic_DNA"/>
</dbReference>
<feature type="region of interest" description="Disordered" evidence="1">
    <location>
        <begin position="293"/>
        <end position="329"/>
    </location>
</feature>
<dbReference type="Gene3D" id="3.30.1520.10">
    <property type="entry name" value="Phox-like domain"/>
    <property type="match status" value="1"/>
</dbReference>
<feature type="region of interest" description="Disordered" evidence="1">
    <location>
        <begin position="250"/>
        <end position="271"/>
    </location>
</feature>
<feature type="domain" description="PX" evidence="2">
    <location>
        <begin position="63"/>
        <end position="254"/>
    </location>
</feature>
<evidence type="ECO:0000313" key="10">
    <source>
        <dbReference type="Proteomes" id="UP000265427"/>
    </source>
</evidence>
<dbReference type="Proteomes" id="UP000266239">
    <property type="component" value="Unassembled WGS sequence"/>
</dbReference>
<sequence length="337" mass="36863">MATSTSYSPNGMTEIIITRRNSFNGLTITTSSLSSSSTSHHLLRPARNSHSGIVHDVGIVSTAGFTYDSIYVMDKVVVSHGTVYYLLHVASQAYPLESYTIRRRYNDFKTFHASLSRHMRPEPFSLFKGGHHSTNSPTHSIDEDHAFSFSPSSTTSHWQLQQQPQQQPPDDSEDVAATVDTITSSSLPYIEDDDVVYLPPMPHGGLLTIMTSKESLVRGRIAQFNRILQAALDDTSAPVADALKTFIKQAPGGRTSRPSSFADSSSRSLPTSSHYVSLRDYVVPELCVKLEREARRRTASTSRSRALPDDLGAGSFHSRDSTTSTCSATTAAPVCMA</sequence>
<dbReference type="PROSITE" id="PS50195">
    <property type="entry name" value="PX"/>
    <property type="match status" value="1"/>
</dbReference>
<evidence type="ECO:0000313" key="13">
    <source>
        <dbReference type="Proteomes" id="UP000266239"/>
    </source>
</evidence>
<dbReference type="EMBL" id="QUTB01010774">
    <property type="protein sequence ID" value="RHY39006.1"/>
    <property type="molecule type" value="Genomic_DNA"/>
</dbReference>
<dbReference type="InterPro" id="IPR036871">
    <property type="entry name" value="PX_dom_sf"/>
</dbReference>
<dbReference type="Proteomes" id="UP000266196">
    <property type="component" value="Unassembled WGS sequence"/>
</dbReference>
<dbReference type="EMBL" id="QUTA01008072">
    <property type="protein sequence ID" value="RHY04893.1"/>
    <property type="molecule type" value="Genomic_DNA"/>
</dbReference>
<dbReference type="Proteomes" id="UP000283543">
    <property type="component" value="Unassembled WGS sequence"/>
</dbReference>
<dbReference type="EMBL" id="QUSZ01004478">
    <property type="protein sequence ID" value="RHY14109.1"/>
    <property type="molecule type" value="Genomic_DNA"/>
</dbReference>
<dbReference type="AlphaFoldDB" id="A0A397AAP6"/>
<evidence type="ECO:0000313" key="3">
    <source>
        <dbReference type="EMBL" id="RHY04893.1"/>
    </source>
</evidence>
<evidence type="ECO:0000313" key="7">
    <source>
        <dbReference type="EMBL" id="RHY78603.1"/>
    </source>
</evidence>
<dbReference type="GO" id="GO:0035091">
    <property type="term" value="F:phosphatidylinositol binding"/>
    <property type="evidence" value="ECO:0007669"/>
    <property type="project" value="InterPro"/>
</dbReference>
<proteinExistence type="predicted"/>
<reference evidence="10 11" key="1">
    <citation type="submission" date="2018-08" db="EMBL/GenBank/DDBJ databases">
        <title>Aphanomyces genome sequencing and annotation.</title>
        <authorList>
            <person name="Minardi D."/>
            <person name="Oidtmann B."/>
            <person name="Van Der Giezen M."/>
            <person name="Studholme D.J."/>
        </authorList>
    </citation>
    <scope>NUCLEOTIDE SEQUENCE [LARGE SCALE GENOMIC DNA]</scope>
    <source>
        <strain evidence="9 12">197901</strain>
        <strain evidence="7 14">D2</strain>
        <strain evidence="8 16">FDL457</strain>
        <strain evidence="4 10">Kv</strain>
        <strain evidence="6 11">SA</strain>
        <strain evidence="5 15">Si</strain>
        <strain evidence="3 13">Yx</strain>
    </source>
</reference>